<gene>
    <name evidence="5" type="ORF">DBV39_07490</name>
</gene>
<comment type="similarity">
    <text evidence="1">Belongs to the bacterial solute-binding protein 7 family.</text>
</comment>
<dbReference type="GO" id="GO:0055085">
    <property type="term" value="P:transmembrane transport"/>
    <property type="evidence" value="ECO:0007669"/>
    <property type="project" value="InterPro"/>
</dbReference>
<dbReference type="AlphaFoldDB" id="A0A2R4XPF5"/>
<dbReference type="CDD" id="cd13680">
    <property type="entry name" value="PBP2_TRAP_SBP_like_4"/>
    <property type="match status" value="1"/>
</dbReference>
<dbReference type="PANTHER" id="PTHR33376:SF7">
    <property type="entry name" value="C4-DICARBOXYLATE-BINDING PROTEIN DCTB"/>
    <property type="match status" value="1"/>
</dbReference>
<dbReference type="KEGG" id="boz:DBV39_07490"/>
<dbReference type="NCBIfam" id="NF037995">
    <property type="entry name" value="TRAP_S1"/>
    <property type="match status" value="1"/>
</dbReference>
<evidence type="ECO:0000313" key="6">
    <source>
        <dbReference type="Proteomes" id="UP000244571"/>
    </source>
</evidence>
<evidence type="ECO:0000256" key="1">
    <source>
        <dbReference type="ARBA" id="ARBA00009023"/>
    </source>
</evidence>
<accession>A0A2R4XPF5</accession>
<proteinExistence type="inferred from homology"/>
<evidence type="ECO:0000256" key="2">
    <source>
        <dbReference type="ARBA" id="ARBA00022448"/>
    </source>
</evidence>
<dbReference type="Gene3D" id="3.40.190.170">
    <property type="entry name" value="Bacterial extracellular solute-binding protein, family 7"/>
    <property type="match status" value="1"/>
</dbReference>
<feature type="signal peptide" evidence="4">
    <location>
        <begin position="1"/>
        <end position="22"/>
    </location>
</feature>
<sequence>MKAVSVAALATAGLMVSSQALAERTVRLSLQLPLKHQIGQNIVFFKDEVERLSNGELKLELYDSAQLYKGSEIPQAVGSGAIDMGLVLIDEYAGTIPAVGLFSVAFMFPDYDVLAKAASPDSPIRQKIDELIRQTGTRVMWWQDYGPIQLVSKTHLDMPEQVKGQKVRVLGKPSGDFVDALGGIPVKISGSEQFIAYQRGTVDIGMTGTTAIESRKLYEVMDFVTITNHAQTEFLVVINDKLFDSLSDQEKKWMSEAALAAENKIRAETKKENLDSEKFIAEKTDMKVINLTPEQVKAWQKAAEPAIDEYIKSAGPVGQELVEEVRKLY</sequence>
<dbReference type="Pfam" id="PF03480">
    <property type="entry name" value="DctP"/>
    <property type="match status" value="1"/>
</dbReference>
<protein>
    <submittedName>
        <fullName evidence="5">C4-dicarboxylate ABC transporter substrate-binding protein</fullName>
    </submittedName>
</protein>
<dbReference type="OrthoDB" id="8678862at2"/>
<feature type="chain" id="PRO_5015350353" evidence="4">
    <location>
        <begin position="23"/>
        <end position="329"/>
    </location>
</feature>
<name>A0A2R4XPF5_9BURK</name>
<keyword evidence="3 4" id="KW-0732">Signal</keyword>
<dbReference type="EMBL" id="CP028901">
    <property type="protein sequence ID" value="AWB35703.1"/>
    <property type="molecule type" value="Genomic_DNA"/>
</dbReference>
<reference evidence="5 6" key="1">
    <citation type="submission" date="2018-04" db="EMBL/GenBank/DDBJ databases">
        <title>Bordetella sp. HZ20 isolated from seawater.</title>
        <authorList>
            <person name="Sun C."/>
        </authorList>
    </citation>
    <scope>NUCLEOTIDE SEQUENCE [LARGE SCALE GENOMIC DNA]</scope>
    <source>
        <strain evidence="5 6">HZ20</strain>
    </source>
</reference>
<evidence type="ECO:0000313" key="5">
    <source>
        <dbReference type="EMBL" id="AWB35703.1"/>
    </source>
</evidence>
<keyword evidence="6" id="KW-1185">Reference proteome</keyword>
<keyword evidence="2" id="KW-0813">Transport</keyword>
<dbReference type="PANTHER" id="PTHR33376">
    <property type="match status" value="1"/>
</dbReference>
<evidence type="ECO:0000256" key="3">
    <source>
        <dbReference type="ARBA" id="ARBA00022729"/>
    </source>
</evidence>
<dbReference type="InterPro" id="IPR018389">
    <property type="entry name" value="DctP_fam"/>
</dbReference>
<organism evidence="5 6">
    <name type="scientific">Orrella marina</name>
    <dbReference type="NCBI Taxonomy" id="2163011"/>
    <lineage>
        <taxon>Bacteria</taxon>
        <taxon>Pseudomonadati</taxon>
        <taxon>Pseudomonadota</taxon>
        <taxon>Betaproteobacteria</taxon>
        <taxon>Burkholderiales</taxon>
        <taxon>Alcaligenaceae</taxon>
        <taxon>Orrella</taxon>
    </lineage>
</organism>
<dbReference type="Proteomes" id="UP000244571">
    <property type="component" value="Chromosome"/>
</dbReference>
<evidence type="ECO:0000256" key="4">
    <source>
        <dbReference type="SAM" id="SignalP"/>
    </source>
</evidence>
<dbReference type="InterPro" id="IPR038404">
    <property type="entry name" value="TRAP_DctP_sf"/>
</dbReference>